<name>A0A0D2WPS9_CAPO3</name>
<dbReference type="PANTHER" id="PTHR45751">
    <property type="entry name" value="COPINE FAMILY PROTEIN 1"/>
    <property type="match status" value="1"/>
</dbReference>
<evidence type="ECO:0000256" key="1">
    <source>
        <dbReference type="SAM" id="Phobius"/>
    </source>
</evidence>
<dbReference type="PhylomeDB" id="A0A0D2WPS9"/>
<dbReference type="GO" id="GO:0016567">
    <property type="term" value="P:protein ubiquitination"/>
    <property type="evidence" value="ECO:0007669"/>
    <property type="project" value="TreeGrafter"/>
</dbReference>
<accession>A0A0D2WPS9</accession>
<evidence type="ECO:0000259" key="2">
    <source>
        <dbReference type="SMART" id="SM00327"/>
    </source>
</evidence>
<reference evidence="4" key="1">
    <citation type="submission" date="2011-02" db="EMBL/GenBank/DDBJ databases">
        <title>The Genome Sequence of Capsaspora owczarzaki ATCC 30864.</title>
        <authorList>
            <person name="Russ C."/>
            <person name="Cuomo C."/>
            <person name="Burger G."/>
            <person name="Gray M.W."/>
            <person name="Holland P.W.H."/>
            <person name="King N."/>
            <person name="Lang F.B.F."/>
            <person name="Roger A.J."/>
            <person name="Ruiz-Trillo I."/>
            <person name="Young S.K."/>
            <person name="Zeng Q."/>
            <person name="Gargeya S."/>
            <person name="Alvarado L."/>
            <person name="Berlin A."/>
            <person name="Chapman S.B."/>
            <person name="Chen Z."/>
            <person name="Freedman E."/>
            <person name="Gellesch M."/>
            <person name="Goldberg J."/>
            <person name="Griggs A."/>
            <person name="Gujja S."/>
            <person name="Heilman E."/>
            <person name="Heiman D."/>
            <person name="Howarth C."/>
            <person name="Mehta T."/>
            <person name="Neiman D."/>
            <person name="Pearson M."/>
            <person name="Roberts A."/>
            <person name="Saif S."/>
            <person name="Shea T."/>
            <person name="Shenoy N."/>
            <person name="Sisk P."/>
            <person name="Stolte C."/>
            <person name="Sykes S."/>
            <person name="White J."/>
            <person name="Yandava C."/>
            <person name="Haas B."/>
            <person name="Nusbaum C."/>
            <person name="Birren B."/>
        </authorList>
    </citation>
    <scope>NUCLEOTIDE SEQUENCE</scope>
    <source>
        <strain evidence="4">ATCC 30864</strain>
    </source>
</reference>
<keyword evidence="1" id="KW-1133">Transmembrane helix</keyword>
<keyword evidence="4" id="KW-1185">Reference proteome</keyword>
<dbReference type="SUPFAM" id="SSF53300">
    <property type="entry name" value="vWA-like"/>
    <property type="match status" value="1"/>
</dbReference>
<dbReference type="Pfam" id="PF07002">
    <property type="entry name" value="Copine"/>
    <property type="match status" value="1"/>
</dbReference>
<feature type="transmembrane region" description="Helical" evidence="1">
    <location>
        <begin position="20"/>
        <end position="37"/>
    </location>
</feature>
<dbReference type="InterPro" id="IPR036465">
    <property type="entry name" value="vWFA_dom_sf"/>
</dbReference>
<keyword evidence="1" id="KW-0812">Transmembrane</keyword>
<organism evidence="3 4">
    <name type="scientific">Capsaspora owczarzaki (strain ATCC 30864)</name>
    <dbReference type="NCBI Taxonomy" id="595528"/>
    <lineage>
        <taxon>Eukaryota</taxon>
        <taxon>Filasterea</taxon>
        <taxon>Capsaspora</taxon>
    </lineage>
</organism>
<dbReference type="AlphaFoldDB" id="A0A0D2WPS9"/>
<dbReference type="InterPro" id="IPR010734">
    <property type="entry name" value="Copine_C"/>
</dbReference>
<dbReference type="RefSeq" id="XP_011270373.1">
    <property type="nucleotide sequence ID" value="XM_011272071.1"/>
</dbReference>
<dbReference type="eggNOG" id="KOG1327">
    <property type="taxonomic scope" value="Eukaryota"/>
</dbReference>
<dbReference type="PANTHER" id="PTHR45751:SF11">
    <property type="entry name" value="COPINE FAMILY PROTEIN 2"/>
    <property type="match status" value="1"/>
</dbReference>
<feature type="domain" description="VWFA" evidence="2">
    <location>
        <begin position="88"/>
        <end position="280"/>
    </location>
</feature>
<dbReference type="GO" id="GO:0005634">
    <property type="term" value="C:nucleus"/>
    <property type="evidence" value="ECO:0007669"/>
    <property type="project" value="TreeGrafter"/>
</dbReference>
<dbReference type="OrthoDB" id="5855668at2759"/>
<dbReference type="OMA" id="DAMEHYD"/>
<dbReference type="InParanoid" id="A0A0D2WPS9"/>
<dbReference type="EMBL" id="KE346365">
    <property type="protein sequence ID" value="KJE93490.1"/>
    <property type="molecule type" value="Genomic_DNA"/>
</dbReference>
<sequence>MNKNNFDWSRWLKDLPVDPLNGIVIALLVILVVAQFWKPLRGWPRASAPFEPPQAGRAASTPSWLTNVDQFKTLDQVQAALRKAGLESSNLIFGIDFTASNHSQGEVTFGKRSLHYLDPSGETLNPYQNVISALGRTLAAFDEDNLIPAYGFGDITTKDRQVFPFLADGPCKGIEQIQERYKAIVPHLRLNGPTSFAPLIRQAIKDTYESGNMFHILVIIADGQVSNPKETIDAIVEASRYPIAIVMIGVGDGPWDMMEDFDDNLPQRQFDNFQFVEYHRTVARFVNQQDADCALALGALMEIPDQVKALKQLKLI</sequence>
<keyword evidence="1" id="KW-0472">Membrane</keyword>
<evidence type="ECO:0000313" key="4">
    <source>
        <dbReference type="Proteomes" id="UP000008743"/>
    </source>
</evidence>
<dbReference type="InterPro" id="IPR052079">
    <property type="entry name" value="E3_ligase/Copine_domain"/>
</dbReference>
<dbReference type="Proteomes" id="UP000008743">
    <property type="component" value="Unassembled WGS sequence"/>
</dbReference>
<dbReference type="STRING" id="595528.A0A0D2WPS9"/>
<dbReference type="Gene3D" id="3.40.50.410">
    <property type="entry name" value="von Willebrand factor, type A domain"/>
    <property type="match status" value="1"/>
</dbReference>
<dbReference type="SMART" id="SM00327">
    <property type="entry name" value="VWA"/>
    <property type="match status" value="1"/>
</dbReference>
<dbReference type="InterPro" id="IPR002035">
    <property type="entry name" value="VWF_A"/>
</dbReference>
<dbReference type="GO" id="GO:0004842">
    <property type="term" value="F:ubiquitin-protein transferase activity"/>
    <property type="evidence" value="ECO:0007669"/>
    <property type="project" value="TreeGrafter"/>
</dbReference>
<protein>
    <submittedName>
        <fullName evidence="3">Copine-9</fullName>
    </submittedName>
</protein>
<gene>
    <name evidence="3" type="ORF">CAOG_004276</name>
</gene>
<proteinExistence type="predicted"/>
<evidence type="ECO:0000313" key="3">
    <source>
        <dbReference type="EMBL" id="KJE93490.1"/>
    </source>
</evidence>